<dbReference type="Proteomes" id="UP000823847">
    <property type="component" value="Unassembled WGS sequence"/>
</dbReference>
<keyword evidence="1" id="KW-0812">Transmembrane</keyword>
<gene>
    <name evidence="2" type="ORF">H9848_03420</name>
</gene>
<evidence type="ECO:0000256" key="1">
    <source>
        <dbReference type="SAM" id="Phobius"/>
    </source>
</evidence>
<organism evidence="2 3">
    <name type="scientific">Candidatus Parabacteroides intestinigallinarum</name>
    <dbReference type="NCBI Taxonomy" id="2838722"/>
    <lineage>
        <taxon>Bacteria</taxon>
        <taxon>Pseudomonadati</taxon>
        <taxon>Bacteroidota</taxon>
        <taxon>Bacteroidia</taxon>
        <taxon>Bacteroidales</taxon>
        <taxon>Tannerellaceae</taxon>
        <taxon>Parabacteroides</taxon>
    </lineage>
</organism>
<keyword evidence="1" id="KW-1133">Transmembrane helix</keyword>
<accession>A0A9D2BQ97</accession>
<dbReference type="AlphaFoldDB" id="A0A9D2BQ97"/>
<sequence length="49" mass="6124">MFDKELWMDPTVFICLYLMAIAVIGVTYFQIQDWRERKKERERDHRDDD</sequence>
<reference evidence="2" key="1">
    <citation type="journal article" date="2021" name="PeerJ">
        <title>Extensive microbial diversity within the chicken gut microbiome revealed by metagenomics and culture.</title>
        <authorList>
            <person name="Gilroy R."/>
            <person name="Ravi A."/>
            <person name="Getino M."/>
            <person name="Pursley I."/>
            <person name="Horton D.L."/>
            <person name="Alikhan N.F."/>
            <person name="Baker D."/>
            <person name="Gharbi K."/>
            <person name="Hall N."/>
            <person name="Watson M."/>
            <person name="Adriaenssens E.M."/>
            <person name="Foster-Nyarko E."/>
            <person name="Jarju S."/>
            <person name="Secka A."/>
            <person name="Antonio M."/>
            <person name="Oren A."/>
            <person name="Chaudhuri R.R."/>
            <person name="La Ragione R."/>
            <person name="Hildebrand F."/>
            <person name="Pallen M.J."/>
        </authorList>
    </citation>
    <scope>NUCLEOTIDE SEQUENCE</scope>
    <source>
        <strain evidence="2">ChiHecec2B26-12326</strain>
    </source>
</reference>
<dbReference type="EMBL" id="DXEN01000017">
    <property type="protein sequence ID" value="HIX85648.1"/>
    <property type="molecule type" value="Genomic_DNA"/>
</dbReference>
<keyword evidence="1" id="KW-0472">Membrane</keyword>
<feature type="transmembrane region" description="Helical" evidence="1">
    <location>
        <begin position="6"/>
        <end position="31"/>
    </location>
</feature>
<comment type="caution">
    <text evidence="2">The sequence shown here is derived from an EMBL/GenBank/DDBJ whole genome shotgun (WGS) entry which is preliminary data.</text>
</comment>
<name>A0A9D2BQ97_9BACT</name>
<reference evidence="2" key="2">
    <citation type="submission" date="2021-04" db="EMBL/GenBank/DDBJ databases">
        <authorList>
            <person name="Gilroy R."/>
        </authorList>
    </citation>
    <scope>NUCLEOTIDE SEQUENCE</scope>
    <source>
        <strain evidence="2">ChiHecec2B26-12326</strain>
    </source>
</reference>
<proteinExistence type="predicted"/>
<evidence type="ECO:0000313" key="3">
    <source>
        <dbReference type="Proteomes" id="UP000823847"/>
    </source>
</evidence>
<protein>
    <submittedName>
        <fullName evidence="2">Uncharacterized protein</fullName>
    </submittedName>
</protein>
<evidence type="ECO:0000313" key="2">
    <source>
        <dbReference type="EMBL" id="HIX85648.1"/>
    </source>
</evidence>